<organism evidence="2 3">
    <name type="scientific">Haloplasma contractile SSD-17B</name>
    <dbReference type="NCBI Taxonomy" id="1033810"/>
    <lineage>
        <taxon>Bacteria</taxon>
        <taxon>Bacillati</taxon>
        <taxon>Mycoplasmatota</taxon>
        <taxon>Mollicutes</taxon>
        <taxon>Haloplasmatales</taxon>
        <taxon>Haloplasmataceae</taxon>
        <taxon>Haloplasma</taxon>
    </lineage>
</organism>
<dbReference type="OrthoDB" id="9846544at2"/>
<protein>
    <recommendedName>
        <fullName evidence="4">Transmembrane protein</fullName>
    </recommendedName>
</protein>
<dbReference type="EMBL" id="AFNU02000006">
    <property type="protein sequence ID" value="ERJ11967.1"/>
    <property type="molecule type" value="Genomic_DNA"/>
</dbReference>
<keyword evidence="1" id="KW-1133">Transmembrane helix</keyword>
<keyword evidence="1" id="KW-0472">Membrane</keyword>
<feature type="transmembrane region" description="Helical" evidence="1">
    <location>
        <begin position="20"/>
        <end position="41"/>
    </location>
</feature>
<proteinExistence type="predicted"/>
<gene>
    <name evidence="2" type="ORF">HLPCO_001881</name>
</gene>
<dbReference type="InterPro" id="IPR009574">
    <property type="entry name" value="DUF1189"/>
</dbReference>
<dbReference type="Pfam" id="PF06691">
    <property type="entry name" value="DUF1189"/>
    <property type="match status" value="1"/>
</dbReference>
<keyword evidence="1" id="KW-0812">Transmembrane</keyword>
<dbReference type="Proteomes" id="UP000005707">
    <property type="component" value="Unassembled WGS sequence"/>
</dbReference>
<name>F7Q2J5_9MOLU</name>
<feature type="transmembrane region" description="Helical" evidence="1">
    <location>
        <begin position="187"/>
        <end position="206"/>
    </location>
</feature>
<accession>F7Q2J5</accession>
<reference evidence="2 3" key="1">
    <citation type="journal article" date="2011" name="J. Bacteriol.">
        <title>Genome sequence of Haloplasma contractile, an unusual contractile bacterium from a deep-sea anoxic brine lake.</title>
        <authorList>
            <person name="Antunes A."/>
            <person name="Alam I."/>
            <person name="El Dorry H."/>
            <person name="Siam R."/>
            <person name="Robertson A."/>
            <person name="Bajic V.B."/>
            <person name="Stingl U."/>
        </authorList>
    </citation>
    <scope>NUCLEOTIDE SEQUENCE [LARGE SCALE GENOMIC DNA]</scope>
    <source>
        <strain evidence="2 3">SSD-17B</strain>
    </source>
</reference>
<evidence type="ECO:0008006" key="4">
    <source>
        <dbReference type="Google" id="ProtNLM"/>
    </source>
</evidence>
<dbReference type="STRING" id="1033810.HLPCO_001881"/>
<dbReference type="AlphaFoldDB" id="F7Q2J5"/>
<feature type="transmembrane region" description="Helical" evidence="1">
    <location>
        <begin position="218"/>
        <end position="242"/>
    </location>
</feature>
<evidence type="ECO:0000313" key="3">
    <source>
        <dbReference type="Proteomes" id="UP000005707"/>
    </source>
</evidence>
<dbReference type="InParanoid" id="F7Q2J5"/>
<evidence type="ECO:0000313" key="2">
    <source>
        <dbReference type="EMBL" id="ERJ11967.1"/>
    </source>
</evidence>
<dbReference type="FunCoup" id="F7Q2J5">
    <property type="interactions" value="41"/>
</dbReference>
<reference evidence="2 3" key="2">
    <citation type="journal article" date="2013" name="PLoS ONE">
        <title>INDIGO - INtegrated Data Warehouse of MIcrobial GenOmes with Examples from the Red Sea Extremophiles.</title>
        <authorList>
            <person name="Alam I."/>
            <person name="Antunes A."/>
            <person name="Kamau A.A."/>
            <person name="Ba Alawi W."/>
            <person name="Kalkatawi M."/>
            <person name="Stingl U."/>
            <person name="Bajic V.B."/>
        </authorList>
    </citation>
    <scope>NUCLEOTIDE SEQUENCE [LARGE SCALE GENOMIC DNA]</scope>
    <source>
        <strain evidence="2 3">SSD-17B</strain>
    </source>
</reference>
<keyword evidence="3" id="KW-1185">Reference proteome</keyword>
<feature type="transmembrane region" description="Helical" evidence="1">
    <location>
        <begin position="133"/>
        <end position="166"/>
    </location>
</feature>
<dbReference type="RefSeq" id="WP_008827181.1">
    <property type="nucleotide sequence ID" value="NZ_AFNU02000006.1"/>
</dbReference>
<comment type="caution">
    <text evidence="2">The sequence shown here is derived from an EMBL/GenBank/DDBJ whole genome shotgun (WGS) entry which is preliminary data.</text>
</comment>
<evidence type="ECO:0000256" key="1">
    <source>
        <dbReference type="SAM" id="Phobius"/>
    </source>
</evidence>
<sequence length="262" mass="29686">MSFFRFAFRQSEKGLGRTFLFALLLSFIFSLSVLIVLLKGINTIKGEGLEPFNKDLQCEIIEYELTCDQDYFREDDFIIDLDFDEDTEIYGDALILTKDRAITPDGSVSYKQLLSMIGHDDSSFTMDDLEDLIGPMLVVIELVVFFVTLIGLFIWYLLANIILALVMKLLVNGIMKTSFSFEQMYKMAMIAILPYVLVNAISRMVFDEVLTGFITSVMPYGGGVLRVVLDYAIIFGLMYLTVKKGSEDVSLSMNTNQDVINE</sequence>